<proteinExistence type="predicted"/>
<feature type="domain" description="DUF4365" evidence="1">
    <location>
        <begin position="14"/>
        <end position="110"/>
    </location>
</feature>
<reference evidence="2 3" key="1">
    <citation type="submission" date="2017-02" db="EMBL/GenBank/DDBJ databases">
        <title>Pseudoalteromonas ulvae TC14 Genome.</title>
        <authorList>
            <person name="Molmeret M."/>
        </authorList>
    </citation>
    <scope>NUCLEOTIDE SEQUENCE [LARGE SCALE GENOMIC DNA]</scope>
    <source>
        <strain evidence="2">TC14</strain>
    </source>
</reference>
<dbReference type="Pfam" id="PF14280">
    <property type="entry name" value="DUF4365"/>
    <property type="match status" value="1"/>
</dbReference>
<evidence type="ECO:0000313" key="3">
    <source>
        <dbReference type="Proteomes" id="UP000194841"/>
    </source>
</evidence>
<keyword evidence="3" id="KW-1185">Reference proteome</keyword>
<gene>
    <name evidence="2" type="ORF">B1199_06020</name>
</gene>
<evidence type="ECO:0000313" key="2">
    <source>
        <dbReference type="EMBL" id="OUL57922.1"/>
    </source>
</evidence>
<organism evidence="2 3">
    <name type="scientific">Pseudoalteromonas ulvae</name>
    <dbReference type="NCBI Taxonomy" id="107327"/>
    <lineage>
        <taxon>Bacteria</taxon>
        <taxon>Pseudomonadati</taxon>
        <taxon>Pseudomonadota</taxon>
        <taxon>Gammaproteobacteria</taxon>
        <taxon>Alteromonadales</taxon>
        <taxon>Pseudoalteromonadaceae</taxon>
        <taxon>Pseudoalteromonas</taxon>
    </lineage>
</organism>
<protein>
    <recommendedName>
        <fullName evidence="1">DUF4365 domain-containing protein</fullName>
    </recommendedName>
</protein>
<dbReference type="InterPro" id="IPR025375">
    <property type="entry name" value="DUF4365"/>
</dbReference>
<comment type="caution">
    <text evidence="2">The sequence shown here is derived from an EMBL/GenBank/DDBJ whole genome shotgun (WGS) entry which is preliminary data.</text>
</comment>
<dbReference type="EMBL" id="MWPV01000002">
    <property type="protein sequence ID" value="OUL57922.1"/>
    <property type="molecule type" value="Genomic_DNA"/>
</dbReference>
<evidence type="ECO:0000259" key="1">
    <source>
        <dbReference type="Pfam" id="PF14280"/>
    </source>
</evidence>
<accession>A0A244CQP3</accession>
<dbReference type="RefSeq" id="WP_086743228.1">
    <property type="nucleotide sequence ID" value="NZ_MWPV01000002.1"/>
</dbReference>
<dbReference type="Proteomes" id="UP000194841">
    <property type="component" value="Unassembled WGS sequence"/>
</dbReference>
<sequence>MLGPKYSVEAKKGELGVLRVSTIIFESLGWIFKRTPQEFDFGIDGQVDVVDIDGTLTGQVFAVQIKYGKSFLKEESRWGYIYRGELKHINYLLNYPLPVFIMLCVVVKDIWPRFYSLASTFLLTRLVSNHRYADVA</sequence>
<dbReference type="OrthoDB" id="4951670at2"/>
<name>A0A244CQP3_PSEDV</name>
<dbReference type="AlphaFoldDB" id="A0A244CQP3"/>